<dbReference type="InterPro" id="IPR005516">
    <property type="entry name" value="Remorin_C"/>
</dbReference>
<dbReference type="AlphaFoldDB" id="A0A7J7C7R3"/>
<keyword evidence="5" id="KW-1185">Reference proteome</keyword>
<evidence type="ECO:0000313" key="4">
    <source>
        <dbReference type="EMBL" id="KAF5730173.1"/>
    </source>
</evidence>
<feature type="region of interest" description="Disordered" evidence="2">
    <location>
        <begin position="63"/>
        <end position="127"/>
    </location>
</feature>
<dbReference type="InParanoid" id="A0A7J7C7R3"/>
<dbReference type="PANTHER" id="PTHR31471">
    <property type="entry name" value="OS02G0116800 PROTEIN"/>
    <property type="match status" value="1"/>
</dbReference>
<reference evidence="4 5" key="1">
    <citation type="journal article" date="2020" name="Nat. Commun.">
        <title>Genome of Tripterygium wilfordii and identification of cytochrome P450 involved in triptolide biosynthesis.</title>
        <authorList>
            <person name="Tu L."/>
            <person name="Su P."/>
            <person name="Zhang Z."/>
            <person name="Gao L."/>
            <person name="Wang J."/>
            <person name="Hu T."/>
            <person name="Zhou J."/>
            <person name="Zhang Y."/>
            <person name="Zhao Y."/>
            <person name="Liu Y."/>
            <person name="Song Y."/>
            <person name="Tong Y."/>
            <person name="Lu Y."/>
            <person name="Yang J."/>
            <person name="Xu C."/>
            <person name="Jia M."/>
            <person name="Peters R.J."/>
            <person name="Huang L."/>
            <person name="Gao W."/>
        </authorList>
    </citation>
    <scope>NUCLEOTIDE SEQUENCE [LARGE SCALE GENOMIC DNA]</scope>
    <source>
        <strain evidence="5">cv. XIE 37</strain>
        <tissue evidence="4">Leaf</tissue>
    </source>
</reference>
<evidence type="ECO:0000256" key="2">
    <source>
        <dbReference type="SAM" id="MobiDB-lite"/>
    </source>
</evidence>
<evidence type="ECO:0000259" key="3">
    <source>
        <dbReference type="Pfam" id="PF03763"/>
    </source>
</evidence>
<comment type="similarity">
    <text evidence="1">Belongs to the remorin family.</text>
</comment>
<feature type="domain" description="Remorin C-terminal" evidence="3">
    <location>
        <begin position="122"/>
        <end position="225"/>
    </location>
</feature>
<feature type="compositionally biased region" description="Basic and acidic residues" evidence="2">
    <location>
        <begin position="198"/>
        <end position="211"/>
    </location>
</feature>
<accession>A0A7J7C7R3</accession>
<evidence type="ECO:0000313" key="5">
    <source>
        <dbReference type="Proteomes" id="UP000593562"/>
    </source>
</evidence>
<comment type="caution">
    <text evidence="4">The sequence shown here is derived from an EMBL/GenBank/DDBJ whole genome shotgun (WGS) entry which is preliminary data.</text>
</comment>
<proteinExistence type="inferred from homology"/>
<dbReference type="Proteomes" id="UP000593562">
    <property type="component" value="Unassembled WGS sequence"/>
</dbReference>
<gene>
    <name evidence="4" type="ORF">HS088_TW20G00545</name>
</gene>
<evidence type="ECO:0000256" key="1">
    <source>
        <dbReference type="ARBA" id="ARBA00005711"/>
    </source>
</evidence>
<protein>
    <submittedName>
        <fullName evidence="4">Remorin</fullName>
    </submittedName>
</protein>
<organism evidence="4 5">
    <name type="scientific">Tripterygium wilfordii</name>
    <name type="common">Thunder God vine</name>
    <dbReference type="NCBI Taxonomy" id="458696"/>
    <lineage>
        <taxon>Eukaryota</taxon>
        <taxon>Viridiplantae</taxon>
        <taxon>Streptophyta</taxon>
        <taxon>Embryophyta</taxon>
        <taxon>Tracheophyta</taxon>
        <taxon>Spermatophyta</taxon>
        <taxon>Magnoliopsida</taxon>
        <taxon>eudicotyledons</taxon>
        <taxon>Gunneridae</taxon>
        <taxon>Pentapetalae</taxon>
        <taxon>rosids</taxon>
        <taxon>fabids</taxon>
        <taxon>Celastrales</taxon>
        <taxon>Celastraceae</taxon>
        <taxon>Tripterygium</taxon>
    </lineage>
</organism>
<dbReference type="PANTHER" id="PTHR31471:SF5">
    <property type="entry name" value="GB|AAD39278.1"/>
    <property type="match status" value="1"/>
</dbReference>
<dbReference type="Pfam" id="PF03763">
    <property type="entry name" value="Remorin_C"/>
    <property type="match status" value="1"/>
</dbReference>
<sequence>MEELIRQKRVSFSDQPHKEEYYRAPDIEFAAAVAAASLSIYSLHEAEEQQRGKIMEEIKIRKEGSTIGSGENFKVKPSGVDQKPQQISLPNREASRSSSLRPMGSAFEDQRRIRNSQNGGGEDKAESWRKIQMQKINKRYEKTKSIVLVWERQKKMQAELQKQRKQSELEQRMLMNIKHYKNKLARIDKIVGEGRGELEEKRKNDEKELKERSKKIRSTGKAPVKCFCF</sequence>
<dbReference type="EMBL" id="JAAARO010000020">
    <property type="protein sequence ID" value="KAF5730173.1"/>
    <property type="molecule type" value="Genomic_DNA"/>
</dbReference>
<feature type="region of interest" description="Disordered" evidence="2">
    <location>
        <begin position="198"/>
        <end position="222"/>
    </location>
</feature>
<name>A0A7J7C7R3_TRIWF</name>